<evidence type="ECO:0000313" key="1">
    <source>
        <dbReference type="EMBL" id="HGU42448.1"/>
    </source>
</evidence>
<sequence>MTHVTVSKRGRYPWVTFDELFATLRSSDGKLGHIYITFNSPRADFPVISIQGSKKHLIYHNSNLVAFGQMGYSDFQKGFNNIRQISQILKSLCRHVVRRVFRTRKLGHEVFIADFIHSIIEEREPCYSFEEALQATKIYLEILKRAPLSLILNELH</sequence>
<name>A0A7C4W4F2_FERPE</name>
<dbReference type="AlphaFoldDB" id="A0A7C4W4F2"/>
<organism evidence="1">
    <name type="scientific">Fervidobacterium pennivorans</name>
    <dbReference type="NCBI Taxonomy" id="93466"/>
    <lineage>
        <taxon>Bacteria</taxon>
        <taxon>Thermotogati</taxon>
        <taxon>Thermotogota</taxon>
        <taxon>Thermotogae</taxon>
        <taxon>Thermotogales</taxon>
        <taxon>Fervidobacteriaceae</taxon>
        <taxon>Fervidobacterium</taxon>
    </lineage>
</organism>
<dbReference type="EMBL" id="DSZT01000191">
    <property type="protein sequence ID" value="HGU42448.1"/>
    <property type="molecule type" value="Genomic_DNA"/>
</dbReference>
<reference evidence="1" key="1">
    <citation type="journal article" date="2020" name="mSystems">
        <title>Genome- and Community-Level Interaction Insights into Carbon Utilization and Element Cycling Functions of Hydrothermarchaeota in Hydrothermal Sediment.</title>
        <authorList>
            <person name="Zhou Z."/>
            <person name="Liu Y."/>
            <person name="Xu W."/>
            <person name="Pan J."/>
            <person name="Luo Z.H."/>
            <person name="Li M."/>
        </authorList>
    </citation>
    <scope>NUCLEOTIDE SEQUENCE [LARGE SCALE GENOMIC DNA]</scope>
    <source>
        <strain evidence="1">SpSt-604</strain>
    </source>
</reference>
<gene>
    <name evidence="1" type="ORF">ENT72_06010</name>
</gene>
<comment type="caution">
    <text evidence="1">The sequence shown here is derived from an EMBL/GenBank/DDBJ whole genome shotgun (WGS) entry which is preliminary data.</text>
</comment>
<proteinExistence type="predicted"/>
<protein>
    <submittedName>
        <fullName evidence="1">Uncharacterized protein</fullName>
    </submittedName>
</protein>
<accession>A0A7C4W4F2</accession>
<dbReference type="Gene3D" id="3.30.360.10">
    <property type="entry name" value="Dihydrodipicolinate Reductase, domain 2"/>
    <property type="match status" value="1"/>
</dbReference>